<evidence type="ECO:0000256" key="1">
    <source>
        <dbReference type="SAM" id="MobiDB-lite"/>
    </source>
</evidence>
<evidence type="ECO:0000313" key="3">
    <source>
        <dbReference type="EMBL" id="JAC72632.1"/>
    </source>
</evidence>
<dbReference type="SMART" id="SM00955">
    <property type="entry name" value="RNB"/>
    <property type="match status" value="1"/>
</dbReference>
<gene>
    <name evidence="3" type="primary">RNB</name>
    <name evidence="3" type="ORF">TSPGSL018_30865</name>
</gene>
<dbReference type="InterPro" id="IPR050180">
    <property type="entry name" value="RNR_Ribonuclease"/>
</dbReference>
<dbReference type="InterPro" id="IPR057324">
    <property type="entry name" value="WH_RNase_II"/>
</dbReference>
<dbReference type="SUPFAM" id="SSF50249">
    <property type="entry name" value="Nucleic acid-binding proteins"/>
    <property type="match status" value="1"/>
</dbReference>
<feature type="domain" description="RNB" evidence="2">
    <location>
        <begin position="463"/>
        <end position="764"/>
    </location>
</feature>
<dbReference type="GO" id="GO:0000175">
    <property type="term" value="F:3'-5'-RNA exonuclease activity"/>
    <property type="evidence" value="ECO:0007669"/>
    <property type="project" value="TreeGrafter"/>
</dbReference>
<dbReference type="GO" id="GO:0000932">
    <property type="term" value="C:P-body"/>
    <property type="evidence" value="ECO:0007669"/>
    <property type="project" value="TreeGrafter"/>
</dbReference>
<feature type="compositionally biased region" description="Basic and acidic residues" evidence="1">
    <location>
        <begin position="127"/>
        <end position="136"/>
    </location>
</feature>
<dbReference type="PANTHER" id="PTHR23355:SF42">
    <property type="entry name" value="RIBONUCLEASE II, CHLOROPLASTIC_MITOCHONDRIAL"/>
    <property type="match status" value="1"/>
</dbReference>
<dbReference type="PANTHER" id="PTHR23355">
    <property type="entry name" value="RIBONUCLEASE"/>
    <property type="match status" value="1"/>
</dbReference>
<dbReference type="Pfam" id="PF25255">
    <property type="entry name" value="WHD_RNase_II"/>
    <property type="match status" value="1"/>
</dbReference>
<dbReference type="EMBL" id="GBEZ01013346">
    <property type="protein sequence ID" value="JAC72632.1"/>
    <property type="molecule type" value="Transcribed_RNA"/>
</dbReference>
<reference evidence="3" key="1">
    <citation type="submission" date="2014-05" db="EMBL/GenBank/DDBJ databases">
        <title>The transcriptome of the halophilic microalga Tetraselmis sp. GSL018 isolated from the Great Salt Lake, Utah.</title>
        <authorList>
            <person name="Jinkerson R.E."/>
            <person name="D'Adamo S."/>
            <person name="Posewitz M.C."/>
        </authorList>
    </citation>
    <scope>NUCLEOTIDE SEQUENCE</scope>
    <source>
        <strain evidence="3">GSL018</strain>
    </source>
</reference>
<proteinExistence type="predicted"/>
<dbReference type="InterPro" id="IPR001900">
    <property type="entry name" value="RNase_II/R"/>
</dbReference>
<dbReference type="AlphaFoldDB" id="A0A061RI81"/>
<dbReference type="GO" id="GO:0003723">
    <property type="term" value="F:RNA binding"/>
    <property type="evidence" value="ECO:0007669"/>
    <property type="project" value="InterPro"/>
</dbReference>
<name>A0A061RI81_9CHLO</name>
<accession>A0A061RI81</accession>
<evidence type="ECO:0000259" key="2">
    <source>
        <dbReference type="SMART" id="SM00955"/>
    </source>
</evidence>
<organism evidence="3">
    <name type="scientific">Tetraselmis sp. GSL018</name>
    <dbReference type="NCBI Taxonomy" id="582737"/>
    <lineage>
        <taxon>Eukaryota</taxon>
        <taxon>Viridiplantae</taxon>
        <taxon>Chlorophyta</taxon>
        <taxon>core chlorophytes</taxon>
        <taxon>Chlorodendrophyceae</taxon>
        <taxon>Chlorodendrales</taxon>
        <taxon>Chlorodendraceae</taxon>
        <taxon>Tetraselmis</taxon>
    </lineage>
</organism>
<protein>
    <submittedName>
        <fullName evidence="3">Exoribonuclease II</fullName>
    </submittedName>
</protein>
<dbReference type="Pfam" id="PF00773">
    <property type="entry name" value="RNB"/>
    <property type="match status" value="2"/>
</dbReference>
<dbReference type="GO" id="GO:0006402">
    <property type="term" value="P:mRNA catabolic process"/>
    <property type="evidence" value="ECO:0007669"/>
    <property type="project" value="TreeGrafter"/>
</dbReference>
<sequence>MQRSFRSAAYKLVAASNTTGCGSGLVVTTSATGEVDSVVQNIPGKVVFADLNRSSFTTLPCWSNSTLPLHAYQESRDDTVNTMAVSSFTKSFVSPGSRKAPTGPGLRSAQLQPSRHSFVPSRQIVSRPDRQEKEQPCRAGAARLPPAPSPGWSAASSTAAAVDAAQAAVRHCRRTVRAKATLAAPQMPLGEGAMVGFRTRDAQGLAVLKAQKGNSWQATDHMGLEVWLSPEDMVLQLPGNGYTSEDCAAVHSAAAAASMPPVEPIWEELSRDGRPLYVEELAERVFGASNAPNQWLAFHFALQNKIFFKQVGRRPPCFQPRLPEAVRERLNGEDLAFSEQGRILGFASAFAAAAVLPPSDKPQRDSLLSSPHGDIVRALEAYALTRETDKERELAAKALIAVGCYAHPDLAAEVLHHMGALRPWQPLALLRSRIPKEFSAEALRTAEALSRADPDTDPDRSSRVDLRHQKVVTIDDEYTTEIDDGLSAERLPDGRWRLWVHIADPTRWVECGSLLDAEAAQRMATVYLPTGKLPMFPSTLADGCFSLRAGQDTYAMSIGVVLDDSGAIEDVRVTPSIVRPAFRLSYYEADDLLRMVSADEEPELVALHEAARQRAQYREENGAISFSVPDCKVHVEFHDGCLDRPDIQVGPDGMDDSPSNITVKEMMVMAGEAVAMFCSMNNIHVPFRQQAAPVLPDDEEMFALPPGPCRAVALRRRMTRSTISVGPPGRHAGLGLDGYVQFTSPIRRYGDLLAHWQVKAFLRGEAPPFQPRELAEIMARVGLQMQDIGKLDRDVRNHWLAAFFQQRMDQTWSGLLMAWSRQEAGQAQVLIESLGLEIVQPVTRPAMPGEVLRLRCTEADIVRGTFRLEEVGP</sequence>
<dbReference type="InterPro" id="IPR012340">
    <property type="entry name" value="NA-bd_OB-fold"/>
</dbReference>
<feature type="region of interest" description="Disordered" evidence="1">
    <location>
        <begin position="92"/>
        <end position="154"/>
    </location>
</feature>